<gene>
    <name evidence="4" type="ORF">DU505_02480</name>
</gene>
<dbReference type="GO" id="GO:0016747">
    <property type="term" value="F:acyltransferase activity, transferring groups other than amino-acyl groups"/>
    <property type="evidence" value="ECO:0007669"/>
    <property type="project" value="InterPro"/>
</dbReference>
<reference evidence="4 5" key="1">
    <citation type="submission" date="2018-07" db="EMBL/GenBank/DDBJ databases">
        <title>Halomonas montanilacus sp. nov., isolated from Lake Pengyan on Tibetan Plateau.</title>
        <authorList>
            <person name="Lu H."/>
            <person name="Xing P."/>
            <person name="Wu Q."/>
        </authorList>
    </citation>
    <scope>NUCLEOTIDE SEQUENCE [LARGE SCALE GENOMIC DNA]</scope>
    <source>
        <strain evidence="4 5">PYC7W</strain>
    </source>
</reference>
<evidence type="ECO:0000313" key="4">
    <source>
        <dbReference type="EMBL" id="RCV91952.1"/>
    </source>
</evidence>
<evidence type="ECO:0000313" key="5">
    <source>
        <dbReference type="Proteomes" id="UP000252405"/>
    </source>
</evidence>
<keyword evidence="5" id="KW-1185">Reference proteome</keyword>
<dbReference type="Pfam" id="PF00583">
    <property type="entry name" value="Acetyltransf_1"/>
    <property type="match status" value="1"/>
</dbReference>
<comment type="caution">
    <text evidence="4">The sequence shown here is derived from an EMBL/GenBank/DDBJ whole genome shotgun (WGS) entry which is preliminary data.</text>
</comment>
<name>A0A368U769_9GAMM</name>
<dbReference type="SUPFAM" id="SSF55729">
    <property type="entry name" value="Acyl-CoA N-acyltransferases (Nat)"/>
    <property type="match status" value="1"/>
</dbReference>
<feature type="domain" description="N-acetyltransferase" evidence="3">
    <location>
        <begin position="9"/>
        <end position="151"/>
    </location>
</feature>
<protein>
    <submittedName>
        <fullName evidence="4">GNAT family N-acetyltransferase</fullName>
    </submittedName>
</protein>
<dbReference type="PANTHER" id="PTHR43800:SF1">
    <property type="entry name" value="PEPTIDYL-LYSINE N-ACETYLTRANSFERASE YJAB"/>
    <property type="match status" value="1"/>
</dbReference>
<evidence type="ECO:0000259" key="3">
    <source>
        <dbReference type="PROSITE" id="PS51186"/>
    </source>
</evidence>
<dbReference type="Proteomes" id="UP000252405">
    <property type="component" value="Unassembled WGS sequence"/>
</dbReference>
<dbReference type="InterPro" id="IPR000182">
    <property type="entry name" value="GNAT_dom"/>
</dbReference>
<dbReference type="Gene3D" id="3.40.630.30">
    <property type="match status" value="1"/>
</dbReference>
<organism evidence="4 5">
    <name type="scientific">Billgrantia montanilacus</name>
    <dbReference type="NCBI Taxonomy" id="2282305"/>
    <lineage>
        <taxon>Bacteria</taxon>
        <taxon>Pseudomonadati</taxon>
        <taxon>Pseudomonadota</taxon>
        <taxon>Gammaproteobacteria</taxon>
        <taxon>Oceanospirillales</taxon>
        <taxon>Halomonadaceae</taxon>
        <taxon>Billgrantia</taxon>
    </lineage>
</organism>
<dbReference type="OrthoDB" id="9789605at2"/>
<dbReference type="AlphaFoldDB" id="A0A368U769"/>
<evidence type="ECO:0000256" key="2">
    <source>
        <dbReference type="ARBA" id="ARBA00023315"/>
    </source>
</evidence>
<dbReference type="CDD" id="cd04301">
    <property type="entry name" value="NAT_SF"/>
    <property type="match status" value="1"/>
</dbReference>
<sequence length="159" mass="17934">MGSPPRRALMIRPAAKVDMPQLVDIWLRASQLAHDFIPAEFWTRRAHDMATRYLPGAETHVLELGGSVIGFAALNGNHLEALFIDPDYQRFGHGTHLMAHAMACRERITLCVYSRNVRAVSFYRRLGFQVVEDRLEPASGESETLMAWARQPRTDSSAD</sequence>
<evidence type="ECO:0000256" key="1">
    <source>
        <dbReference type="ARBA" id="ARBA00022679"/>
    </source>
</evidence>
<proteinExistence type="predicted"/>
<keyword evidence="1 4" id="KW-0808">Transferase</keyword>
<dbReference type="InterPro" id="IPR016181">
    <property type="entry name" value="Acyl_CoA_acyltransferase"/>
</dbReference>
<accession>A0A368U769</accession>
<keyword evidence="2" id="KW-0012">Acyltransferase</keyword>
<dbReference type="PANTHER" id="PTHR43800">
    <property type="entry name" value="PEPTIDYL-LYSINE N-ACETYLTRANSFERASE YJAB"/>
    <property type="match status" value="1"/>
</dbReference>
<dbReference type="EMBL" id="QPII01000001">
    <property type="protein sequence ID" value="RCV91952.1"/>
    <property type="molecule type" value="Genomic_DNA"/>
</dbReference>
<dbReference type="PROSITE" id="PS51186">
    <property type="entry name" value="GNAT"/>
    <property type="match status" value="1"/>
</dbReference>